<evidence type="ECO:0000313" key="2">
    <source>
        <dbReference type="EMBL" id="TQF15212.1"/>
    </source>
</evidence>
<dbReference type="AlphaFoldDB" id="A0A540X1S4"/>
<protein>
    <recommendedName>
        <fullName evidence="4">LTD domain-containing protein</fullName>
    </recommendedName>
</protein>
<dbReference type="Proteomes" id="UP000315369">
    <property type="component" value="Unassembled WGS sequence"/>
</dbReference>
<name>A0A540X1S4_9BACT</name>
<proteinExistence type="predicted"/>
<feature type="compositionally biased region" description="Gly residues" evidence="1">
    <location>
        <begin position="415"/>
        <end position="431"/>
    </location>
</feature>
<dbReference type="OrthoDB" id="5481151at2"/>
<reference evidence="2 3" key="1">
    <citation type="submission" date="2019-06" db="EMBL/GenBank/DDBJ databases">
        <authorList>
            <person name="Livingstone P."/>
            <person name="Whitworth D."/>
        </authorList>
    </citation>
    <scope>NUCLEOTIDE SEQUENCE [LARGE SCALE GENOMIC DNA]</scope>
    <source>
        <strain evidence="2 3">AM401</strain>
    </source>
</reference>
<gene>
    <name evidence="2" type="ORF">FJV41_14560</name>
</gene>
<dbReference type="PROSITE" id="PS51257">
    <property type="entry name" value="PROKAR_LIPOPROTEIN"/>
    <property type="match status" value="1"/>
</dbReference>
<keyword evidence="3" id="KW-1185">Reference proteome</keyword>
<evidence type="ECO:0008006" key="4">
    <source>
        <dbReference type="Google" id="ProtNLM"/>
    </source>
</evidence>
<organism evidence="2 3">
    <name type="scientific">Myxococcus llanfairpwllgwyngyllgogerychwyrndrobwllllantysiliogogogochensis</name>
    <dbReference type="NCBI Taxonomy" id="2590453"/>
    <lineage>
        <taxon>Bacteria</taxon>
        <taxon>Pseudomonadati</taxon>
        <taxon>Myxococcota</taxon>
        <taxon>Myxococcia</taxon>
        <taxon>Myxococcales</taxon>
        <taxon>Cystobacterineae</taxon>
        <taxon>Myxococcaceae</taxon>
        <taxon>Myxococcus</taxon>
    </lineage>
</organism>
<accession>A0A540X1S4</accession>
<sequence length="628" mass="63220">MRGWGWRLGWMCLLGVGACGAPLEEGTEAACSGVLPGDLVITEYLNDPEGTDTGREYVELYNSLKVPVSLESMTLYAARSDGSQEKGFFFGGPLSVAPGDYLVLGDVREGPVPAHVDQSYGEELGALGNTSGRLGVRCGERVIDEVSLSAPAKSGVARGYDGRLVPDSAGNDDPARWCDGAGSDVAGVSQGSPGTANPPCAPAEGASEESGSTETCLPLGSQVPREVKRPRAGELVITELMVNPLGDDTVGEWVEVLATAPVDLNGLTLGTDTTSTKVQGANCLSLPSGGYAVLARRSEAVLNGGLPAPVATFGVDLRNTGGVVQVRAGEVLVDAVAYGAAEDGVAIQVSAGVTNASSNDSADVWCRASEAYGSRGNLGTPGRANRACASGGGGVDSGAPDGGAPDGGRDTSGGSDAGSTGGGTRDGGQDGGLRDAGVPDAGSPARTCIDRVTGTSRPVRLPEVGSLVLTEFMADPSAVADSAGEWVEVLALREVDLNGITLMNEGGTSTALDATLCLSLKAGARGVLARGADTALNGGLPSVLATFSFNLSNAAGSHSLRLALGSRVLDVITWTSAATPGVSLQVSPANSDPQRNDAPGSFCLAPSSARYGLGDRGTPGLENRACVP</sequence>
<evidence type="ECO:0000313" key="3">
    <source>
        <dbReference type="Proteomes" id="UP000315369"/>
    </source>
</evidence>
<comment type="caution">
    <text evidence="2">The sequence shown here is derived from an EMBL/GenBank/DDBJ whole genome shotgun (WGS) entry which is preliminary data.</text>
</comment>
<feature type="compositionally biased region" description="Gly residues" evidence="1">
    <location>
        <begin position="390"/>
        <end position="406"/>
    </location>
</feature>
<evidence type="ECO:0000256" key="1">
    <source>
        <dbReference type="SAM" id="MobiDB-lite"/>
    </source>
</evidence>
<feature type="region of interest" description="Disordered" evidence="1">
    <location>
        <begin position="389"/>
        <end position="454"/>
    </location>
</feature>
<feature type="compositionally biased region" description="Low complexity" evidence="1">
    <location>
        <begin position="202"/>
        <end position="216"/>
    </location>
</feature>
<dbReference type="EMBL" id="VIFM01000048">
    <property type="protein sequence ID" value="TQF15212.1"/>
    <property type="molecule type" value="Genomic_DNA"/>
</dbReference>
<feature type="region of interest" description="Disordered" evidence="1">
    <location>
        <begin position="164"/>
        <end position="224"/>
    </location>
</feature>